<proteinExistence type="predicted"/>
<organism evidence="1 2">
    <name type="scientific">Gigaspora margarita</name>
    <dbReference type="NCBI Taxonomy" id="4874"/>
    <lineage>
        <taxon>Eukaryota</taxon>
        <taxon>Fungi</taxon>
        <taxon>Fungi incertae sedis</taxon>
        <taxon>Mucoromycota</taxon>
        <taxon>Glomeromycotina</taxon>
        <taxon>Glomeromycetes</taxon>
        <taxon>Diversisporales</taxon>
        <taxon>Gigasporaceae</taxon>
        <taxon>Gigaspora</taxon>
    </lineage>
</organism>
<comment type="caution">
    <text evidence="1">The sequence shown here is derived from an EMBL/GenBank/DDBJ whole genome shotgun (WGS) entry which is preliminary data.</text>
</comment>
<sequence>ALLLKNNFEIVQKNQLIMYGNKLFAKNRSIEDLLITDFSHLFNDTNVINFSFPPLSSYSTNMESLDNYFKKWGVQFSQLKYTKLEVEEKMLKLLYKLRGTYLALLVILAKENEHDKKKTSTHKTLRGLVKKKIKLILRIGERHKQRYWVGTWRLIELLNIIHCPASILVES</sequence>
<feature type="non-terminal residue" evidence="1">
    <location>
        <position position="171"/>
    </location>
</feature>
<evidence type="ECO:0000313" key="1">
    <source>
        <dbReference type="EMBL" id="CAG8856783.1"/>
    </source>
</evidence>
<protein>
    <submittedName>
        <fullName evidence="1">20520_t:CDS:1</fullName>
    </submittedName>
</protein>
<name>A0ABN7XR26_GIGMA</name>
<reference evidence="1 2" key="1">
    <citation type="submission" date="2021-06" db="EMBL/GenBank/DDBJ databases">
        <authorList>
            <person name="Kallberg Y."/>
            <person name="Tangrot J."/>
            <person name="Rosling A."/>
        </authorList>
    </citation>
    <scope>NUCLEOTIDE SEQUENCE [LARGE SCALE GENOMIC DNA]</scope>
    <source>
        <strain evidence="1 2">120-4 pot B 10/14</strain>
    </source>
</reference>
<feature type="non-terminal residue" evidence="1">
    <location>
        <position position="1"/>
    </location>
</feature>
<evidence type="ECO:0000313" key="2">
    <source>
        <dbReference type="Proteomes" id="UP000789901"/>
    </source>
</evidence>
<keyword evidence="2" id="KW-1185">Reference proteome</keyword>
<gene>
    <name evidence="1" type="ORF">GMARGA_LOCUS45604</name>
</gene>
<accession>A0ABN7XR26</accession>
<dbReference type="Proteomes" id="UP000789901">
    <property type="component" value="Unassembled WGS sequence"/>
</dbReference>
<dbReference type="EMBL" id="CAJVQB010163763">
    <property type="protein sequence ID" value="CAG8856783.1"/>
    <property type="molecule type" value="Genomic_DNA"/>
</dbReference>